<keyword evidence="1" id="KW-0479">Metal-binding</keyword>
<protein>
    <submittedName>
        <fullName evidence="8">Aste57867_21904 protein</fullName>
    </submittedName>
</protein>
<evidence type="ECO:0000256" key="3">
    <source>
        <dbReference type="ARBA" id="ARBA00022833"/>
    </source>
</evidence>
<accession>A0A485LIS7</accession>
<evidence type="ECO:0000256" key="2">
    <source>
        <dbReference type="ARBA" id="ARBA00022771"/>
    </source>
</evidence>
<dbReference type="InterPro" id="IPR011011">
    <property type="entry name" value="Znf_FYVE_PHD"/>
</dbReference>
<dbReference type="InterPro" id="IPR052727">
    <property type="entry name" value="Rab4/Rab5_effector"/>
</dbReference>
<organism evidence="8 9">
    <name type="scientific">Aphanomyces stellatus</name>
    <dbReference type="NCBI Taxonomy" id="120398"/>
    <lineage>
        <taxon>Eukaryota</taxon>
        <taxon>Sar</taxon>
        <taxon>Stramenopiles</taxon>
        <taxon>Oomycota</taxon>
        <taxon>Saprolegniomycetes</taxon>
        <taxon>Saprolegniales</taxon>
        <taxon>Verrucalvaceae</taxon>
        <taxon>Aphanomyces</taxon>
    </lineage>
</organism>
<dbReference type="InterPro" id="IPR017455">
    <property type="entry name" value="Znf_FYVE-rel"/>
</dbReference>
<evidence type="ECO:0000313" key="7">
    <source>
        <dbReference type="EMBL" id="KAF0686298.1"/>
    </source>
</evidence>
<dbReference type="PROSITE" id="PS50178">
    <property type="entry name" value="ZF_FYVE"/>
    <property type="match status" value="1"/>
</dbReference>
<keyword evidence="2 4" id="KW-0863">Zinc-finger</keyword>
<dbReference type="InterPro" id="IPR013083">
    <property type="entry name" value="Znf_RING/FYVE/PHD"/>
</dbReference>
<evidence type="ECO:0000256" key="4">
    <source>
        <dbReference type="PROSITE-ProRule" id="PRU00091"/>
    </source>
</evidence>
<dbReference type="EMBL" id="CAADRA010007037">
    <property type="protein sequence ID" value="VFT98572.1"/>
    <property type="molecule type" value="Genomic_DNA"/>
</dbReference>
<dbReference type="InterPro" id="IPR000306">
    <property type="entry name" value="Znf_FYVE"/>
</dbReference>
<reference evidence="7" key="2">
    <citation type="submission" date="2019-06" db="EMBL/GenBank/DDBJ databases">
        <title>Genomics analysis of Aphanomyces spp. identifies a new class of oomycete effector associated with host adaptation.</title>
        <authorList>
            <person name="Gaulin E."/>
        </authorList>
    </citation>
    <scope>NUCLEOTIDE SEQUENCE</scope>
    <source>
        <strain evidence="7">CBS 578.67</strain>
    </source>
</reference>
<dbReference type="Proteomes" id="UP000332933">
    <property type="component" value="Unassembled WGS sequence"/>
</dbReference>
<dbReference type="Pfam" id="PF01363">
    <property type="entry name" value="FYVE"/>
    <property type="match status" value="1"/>
</dbReference>
<evidence type="ECO:0000259" key="6">
    <source>
        <dbReference type="PROSITE" id="PS50178"/>
    </source>
</evidence>
<feature type="region of interest" description="Disordered" evidence="5">
    <location>
        <begin position="543"/>
        <end position="580"/>
    </location>
</feature>
<reference evidence="8 9" key="1">
    <citation type="submission" date="2019-03" db="EMBL/GenBank/DDBJ databases">
        <authorList>
            <person name="Gaulin E."/>
            <person name="Dumas B."/>
        </authorList>
    </citation>
    <scope>NUCLEOTIDE SEQUENCE [LARGE SCALE GENOMIC DNA]</scope>
    <source>
        <strain evidence="8">CBS 568.67</strain>
    </source>
</reference>
<evidence type="ECO:0000256" key="1">
    <source>
        <dbReference type="ARBA" id="ARBA00022723"/>
    </source>
</evidence>
<sequence length="580" mass="65492">MPHLMPSTTMPLPADYFSRTPLPPARMVAYDDDAKAHLDAALDRLQTERDQSEVRVRSWSHAARLPFHNEVDEYGYSILEKDGARVRFKKVGGGYDGDVDFSCRGVVDGHPHELMELMYADNTLDLRQWGKIYFPSFFLDGAVLHCLQRRPTDTTVPVAFTGLCWMAWRAPRVSTAAVHNTDTCFLKSMGVTTDHSGKDVHYMLLSSVDVPNCPLQERPLGLVRSKIRIAVLFQATSKGATRMYMFGSIEPHISLAMPQRAVESVAVALLTTLANLSVYLESYRISKKPFVDRLKWIPDSARRACYLCRHSFSFFRARHHCRACGEIMCKKCMVLRPLYNHLAKELPVESTGEKFCKPCVLLSRTMPPKEQRVRPTASLDPAYIETREPLRWTTLDASRLQKPREPVRRSDGIPIVARSKPMEIRSQGPEDVANGRVTPHYVHLSSSMPTPTGITDTQTPKSDVSMSQQLWTMSCRATATWNFAKETTERSRQSTPQSTPRSGKHGEKPTDSVLRESILKMQQALMEQTQLLEAITTKSRLSMTSPLRSTDRNKSTTSCGGWDDHRFEVIPDDVPPQPPI</sequence>
<dbReference type="EMBL" id="VJMH01007011">
    <property type="protein sequence ID" value="KAF0686298.1"/>
    <property type="molecule type" value="Genomic_DNA"/>
</dbReference>
<feature type="domain" description="FYVE-type" evidence="6">
    <location>
        <begin position="299"/>
        <end position="359"/>
    </location>
</feature>
<keyword evidence="9" id="KW-1185">Reference proteome</keyword>
<dbReference type="AlphaFoldDB" id="A0A485LIS7"/>
<dbReference type="CDD" id="cd00065">
    <property type="entry name" value="FYVE_like_SF"/>
    <property type="match status" value="1"/>
</dbReference>
<dbReference type="SUPFAM" id="SSF57903">
    <property type="entry name" value="FYVE/PHD zinc finger"/>
    <property type="match status" value="1"/>
</dbReference>
<dbReference type="Gene3D" id="3.30.530.20">
    <property type="match status" value="1"/>
</dbReference>
<dbReference type="Gene3D" id="3.30.40.10">
    <property type="entry name" value="Zinc/RING finger domain, C3HC4 (zinc finger)"/>
    <property type="match status" value="1"/>
</dbReference>
<dbReference type="GO" id="GO:0008270">
    <property type="term" value="F:zinc ion binding"/>
    <property type="evidence" value="ECO:0007669"/>
    <property type="project" value="UniProtKB-KW"/>
</dbReference>
<proteinExistence type="predicted"/>
<keyword evidence="3" id="KW-0862">Zinc</keyword>
<dbReference type="InterPro" id="IPR023393">
    <property type="entry name" value="START-like_dom_sf"/>
</dbReference>
<evidence type="ECO:0000313" key="8">
    <source>
        <dbReference type="EMBL" id="VFT98572.1"/>
    </source>
</evidence>
<evidence type="ECO:0000256" key="5">
    <source>
        <dbReference type="SAM" id="MobiDB-lite"/>
    </source>
</evidence>
<dbReference type="OrthoDB" id="10018316at2759"/>
<gene>
    <name evidence="8" type="primary">Aste57867_21904</name>
    <name evidence="7" type="ORF">As57867_021835</name>
    <name evidence="8" type="ORF">ASTE57867_21904</name>
</gene>
<dbReference type="SMART" id="SM00064">
    <property type="entry name" value="FYVE"/>
    <property type="match status" value="1"/>
</dbReference>
<evidence type="ECO:0000313" key="9">
    <source>
        <dbReference type="Proteomes" id="UP000332933"/>
    </source>
</evidence>
<feature type="region of interest" description="Disordered" evidence="5">
    <location>
        <begin position="485"/>
        <end position="511"/>
    </location>
</feature>
<dbReference type="PANTHER" id="PTHR13510:SF44">
    <property type="entry name" value="RABENOSYN-5"/>
    <property type="match status" value="1"/>
</dbReference>
<name>A0A485LIS7_9STRA</name>
<dbReference type="PANTHER" id="PTHR13510">
    <property type="entry name" value="FYVE-FINGER-CONTAINING RAB5 EFFECTOR PROTEIN RABENOSYN-5-RELATED"/>
    <property type="match status" value="1"/>
</dbReference>